<accession>A0A0C3BUE4</accession>
<dbReference type="Proteomes" id="UP000053424">
    <property type="component" value="Unassembled WGS sequence"/>
</dbReference>
<reference evidence="1 2" key="1">
    <citation type="submission" date="2014-04" db="EMBL/GenBank/DDBJ databases">
        <authorList>
            <consortium name="DOE Joint Genome Institute"/>
            <person name="Kuo A."/>
            <person name="Gay G."/>
            <person name="Dore J."/>
            <person name="Kohler A."/>
            <person name="Nagy L.G."/>
            <person name="Floudas D."/>
            <person name="Copeland A."/>
            <person name="Barry K.W."/>
            <person name="Cichocki N."/>
            <person name="Veneault-Fourrey C."/>
            <person name="LaButti K."/>
            <person name="Lindquist E.A."/>
            <person name="Lipzen A."/>
            <person name="Lundell T."/>
            <person name="Morin E."/>
            <person name="Murat C."/>
            <person name="Sun H."/>
            <person name="Tunlid A."/>
            <person name="Henrissat B."/>
            <person name="Grigoriev I.V."/>
            <person name="Hibbett D.S."/>
            <person name="Martin F."/>
            <person name="Nordberg H.P."/>
            <person name="Cantor M.N."/>
            <person name="Hua S.X."/>
        </authorList>
    </citation>
    <scope>NUCLEOTIDE SEQUENCE [LARGE SCALE GENOMIC DNA]</scope>
    <source>
        <strain evidence="2">h7</strain>
    </source>
</reference>
<evidence type="ECO:0000313" key="1">
    <source>
        <dbReference type="EMBL" id="KIM35001.1"/>
    </source>
</evidence>
<name>A0A0C3BUE4_HEBCY</name>
<proteinExistence type="predicted"/>
<protein>
    <submittedName>
        <fullName evidence="1">Uncharacterized protein</fullName>
    </submittedName>
</protein>
<reference evidence="2" key="2">
    <citation type="submission" date="2015-01" db="EMBL/GenBank/DDBJ databases">
        <title>Evolutionary Origins and Diversification of the Mycorrhizal Mutualists.</title>
        <authorList>
            <consortium name="DOE Joint Genome Institute"/>
            <consortium name="Mycorrhizal Genomics Consortium"/>
            <person name="Kohler A."/>
            <person name="Kuo A."/>
            <person name="Nagy L.G."/>
            <person name="Floudas D."/>
            <person name="Copeland A."/>
            <person name="Barry K.W."/>
            <person name="Cichocki N."/>
            <person name="Veneault-Fourrey C."/>
            <person name="LaButti K."/>
            <person name="Lindquist E.A."/>
            <person name="Lipzen A."/>
            <person name="Lundell T."/>
            <person name="Morin E."/>
            <person name="Murat C."/>
            <person name="Riley R."/>
            <person name="Ohm R."/>
            <person name="Sun H."/>
            <person name="Tunlid A."/>
            <person name="Henrissat B."/>
            <person name="Grigoriev I.V."/>
            <person name="Hibbett D.S."/>
            <person name="Martin F."/>
        </authorList>
    </citation>
    <scope>NUCLEOTIDE SEQUENCE [LARGE SCALE GENOMIC DNA]</scope>
    <source>
        <strain evidence="2">h7</strain>
    </source>
</reference>
<sequence length="74" mass="8494">MKASYFRPKSKILASLDSNVYQPNLYLDVVQITESTRTRSRPRLLTPSDYSHWNLFALLPQSPGSSFSSFLHQC</sequence>
<dbReference type="HOGENOM" id="CLU_2688105_0_0_1"/>
<gene>
    <name evidence="1" type="ORF">M413DRAFT_449954</name>
</gene>
<dbReference type="EMBL" id="KN831836">
    <property type="protein sequence ID" value="KIM35001.1"/>
    <property type="molecule type" value="Genomic_DNA"/>
</dbReference>
<evidence type="ECO:0000313" key="2">
    <source>
        <dbReference type="Proteomes" id="UP000053424"/>
    </source>
</evidence>
<keyword evidence="2" id="KW-1185">Reference proteome</keyword>
<dbReference type="AlphaFoldDB" id="A0A0C3BUE4"/>
<organism evidence="1 2">
    <name type="scientific">Hebeloma cylindrosporum</name>
    <dbReference type="NCBI Taxonomy" id="76867"/>
    <lineage>
        <taxon>Eukaryota</taxon>
        <taxon>Fungi</taxon>
        <taxon>Dikarya</taxon>
        <taxon>Basidiomycota</taxon>
        <taxon>Agaricomycotina</taxon>
        <taxon>Agaricomycetes</taxon>
        <taxon>Agaricomycetidae</taxon>
        <taxon>Agaricales</taxon>
        <taxon>Agaricineae</taxon>
        <taxon>Hymenogastraceae</taxon>
        <taxon>Hebeloma</taxon>
    </lineage>
</organism>